<dbReference type="GO" id="GO:0030246">
    <property type="term" value="F:carbohydrate binding"/>
    <property type="evidence" value="ECO:0007669"/>
    <property type="project" value="InterPro"/>
</dbReference>
<dbReference type="InterPro" id="IPR010502">
    <property type="entry name" value="Carb-bd_dom_fam9"/>
</dbReference>
<sequence length="265" mass="30106">MNKYFSVFTPLQIVSTFLAVITLEVSALEALRTSEKMLVDGVAKEVSWQQAKWQPLDSLILGEQPSADDFSGQFKVMWDEQQLYLLVEITDDVLFDQHADPRHLYWDDDCLEIFLDEDASGGNHQFNFNAFAYHIALDNQAVDIGEKNIDGSDNFVLLNDHITSVWRRSEISPNKVIWEVSVRVYDDNFALPVKKGTPSQYKESQPVNLFVGKKLGFMLAYCDNDGSKEREHFIGSIDIKAVNGNKNLGYITADVFSQLTLIDNH</sequence>
<dbReference type="EMBL" id="JQED01000015">
    <property type="protein sequence ID" value="KGJ93115.1"/>
    <property type="molecule type" value="Genomic_DNA"/>
</dbReference>
<dbReference type="Gene3D" id="2.60.40.1190">
    <property type="match status" value="1"/>
</dbReference>
<evidence type="ECO:0000259" key="1">
    <source>
        <dbReference type="Pfam" id="PF06452"/>
    </source>
</evidence>
<gene>
    <name evidence="2" type="ORF">ND2E_2581</name>
</gene>
<name>A0A099KSG5_COLPS</name>
<dbReference type="OrthoDB" id="9786766at2"/>
<dbReference type="SUPFAM" id="SSF49344">
    <property type="entry name" value="CBD9-like"/>
    <property type="match status" value="1"/>
</dbReference>
<organism evidence="2 3">
    <name type="scientific">Colwellia psychrerythraea</name>
    <name type="common">Vibrio psychroerythus</name>
    <dbReference type="NCBI Taxonomy" id="28229"/>
    <lineage>
        <taxon>Bacteria</taxon>
        <taxon>Pseudomonadati</taxon>
        <taxon>Pseudomonadota</taxon>
        <taxon>Gammaproteobacteria</taxon>
        <taxon>Alteromonadales</taxon>
        <taxon>Colwelliaceae</taxon>
        <taxon>Colwellia</taxon>
    </lineage>
</organism>
<dbReference type="GO" id="GO:0004553">
    <property type="term" value="F:hydrolase activity, hydrolyzing O-glycosyl compounds"/>
    <property type="evidence" value="ECO:0007669"/>
    <property type="project" value="InterPro"/>
</dbReference>
<reference evidence="2 3" key="1">
    <citation type="submission" date="2014-08" db="EMBL/GenBank/DDBJ databases">
        <title>Genomic and Phenotypic Diversity of Colwellia psychrerythraea strains from Disparate Marine Basins.</title>
        <authorList>
            <person name="Techtmann S.M."/>
            <person name="Stelling S.C."/>
            <person name="Utturkar S.M."/>
            <person name="Alshibli N."/>
            <person name="Harris A."/>
            <person name="Brown S.D."/>
            <person name="Hazen T.C."/>
        </authorList>
    </citation>
    <scope>NUCLEOTIDE SEQUENCE [LARGE SCALE GENOMIC DNA]</scope>
    <source>
        <strain evidence="2 3">ND2E</strain>
    </source>
</reference>
<dbReference type="RefSeq" id="WP_052056407.1">
    <property type="nucleotide sequence ID" value="NZ_JQED01000015.1"/>
</dbReference>
<dbReference type="Pfam" id="PF06452">
    <property type="entry name" value="CBM9_1"/>
    <property type="match status" value="1"/>
</dbReference>
<proteinExistence type="predicted"/>
<evidence type="ECO:0000313" key="2">
    <source>
        <dbReference type="EMBL" id="KGJ93115.1"/>
    </source>
</evidence>
<accession>A0A099KSG5</accession>
<protein>
    <recommendedName>
        <fullName evidence="1">Carbohydrate-binding domain-containing protein</fullName>
    </recommendedName>
</protein>
<dbReference type="PATRIC" id="fig|28229.4.peg.1613"/>
<dbReference type="Proteomes" id="UP000029843">
    <property type="component" value="Unassembled WGS sequence"/>
</dbReference>
<dbReference type="AlphaFoldDB" id="A0A099KSG5"/>
<comment type="caution">
    <text evidence="2">The sequence shown here is derived from an EMBL/GenBank/DDBJ whole genome shotgun (WGS) entry which is preliminary data.</text>
</comment>
<evidence type="ECO:0000313" key="3">
    <source>
        <dbReference type="Proteomes" id="UP000029843"/>
    </source>
</evidence>
<dbReference type="CDD" id="cd00241">
    <property type="entry name" value="DOMON_like"/>
    <property type="match status" value="1"/>
</dbReference>
<dbReference type="GO" id="GO:0016052">
    <property type="term" value="P:carbohydrate catabolic process"/>
    <property type="evidence" value="ECO:0007669"/>
    <property type="project" value="InterPro"/>
</dbReference>
<feature type="domain" description="Carbohydrate-binding" evidence="1">
    <location>
        <begin position="39"/>
        <end position="262"/>
    </location>
</feature>